<proteinExistence type="predicted"/>
<gene>
    <name evidence="1" type="ORF">OIU84_004837</name>
</gene>
<dbReference type="Proteomes" id="UP001162972">
    <property type="component" value="Chromosome 3"/>
</dbReference>
<dbReference type="EMBL" id="JAPFFJ010000012">
    <property type="protein sequence ID" value="KAJ6416113.1"/>
    <property type="molecule type" value="Genomic_DNA"/>
</dbReference>
<comment type="caution">
    <text evidence="1">The sequence shown here is derived from an EMBL/GenBank/DDBJ whole genome shotgun (WGS) entry which is preliminary data.</text>
</comment>
<protein>
    <submittedName>
        <fullName evidence="1">Uncharacterized protein</fullName>
    </submittedName>
</protein>
<reference evidence="1 2" key="1">
    <citation type="journal article" date="2023" name="Int. J. Mol. Sci.">
        <title>De Novo Assembly and Annotation of 11 Diverse Shrub Willow (Salix) Genomes Reveals Novel Gene Organization in Sex-Linked Regions.</title>
        <authorList>
            <person name="Hyden B."/>
            <person name="Feng K."/>
            <person name="Yates T.B."/>
            <person name="Jawdy S."/>
            <person name="Cereghino C."/>
            <person name="Smart L.B."/>
            <person name="Muchero W."/>
        </authorList>
    </citation>
    <scope>NUCLEOTIDE SEQUENCE [LARGE SCALE GENOMIC DNA]</scope>
    <source>
        <tissue evidence="1">Shoot tip</tissue>
    </source>
</reference>
<organism evidence="1 2">
    <name type="scientific">Salix udensis</name>
    <dbReference type="NCBI Taxonomy" id="889485"/>
    <lineage>
        <taxon>Eukaryota</taxon>
        <taxon>Viridiplantae</taxon>
        <taxon>Streptophyta</taxon>
        <taxon>Embryophyta</taxon>
        <taxon>Tracheophyta</taxon>
        <taxon>Spermatophyta</taxon>
        <taxon>Magnoliopsida</taxon>
        <taxon>eudicotyledons</taxon>
        <taxon>Gunneridae</taxon>
        <taxon>Pentapetalae</taxon>
        <taxon>rosids</taxon>
        <taxon>fabids</taxon>
        <taxon>Malpighiales</taxon>
        <taxon>Salicaceae</taxon>
        <taxon>Saliceae</taxon>
        <taxon>Salix</taxon>
    </lineage>
</organism>
<keyword evidence="2" id="KW-1185">Reference proteome</keyword>
<evidence type="ECO:0000313" key="1">
    <source>
        <dbReference type="EMBL" id="KAJ6416113.1"/>
    </source>
</evidence>
<sequence>MLDRIEVIVIGGMGWEKLVKNCALSFWQGGPSLIRVWEHSSQNITLSLKNALKCSGRAIILIVYYYPARYCFVLLYAVYCVENITSCPVIHSGYYYILSNEL</sequence>
<accession>A0AAD6P4U5</accession>
<dbReference type="AlphaFoldDB" id="A0AAD6P4U5"/>
<name>A0AAD6P4U5_9ROSI</name>
<evidence type="ECO:0000313" key="2">
    <source>
        <dbReference type="Proteomes" id="UP001162972"/>
    </source>
</evidence>